<dbReference type="Gramene" id="AUR62035255-RA">
    <property type="protein sequence ID" value="AUR62035255-RA:cds"/>
    <property type="gene ID" value="AUR62035255"/>
</dbReference>
<evidence type="ECO:0000313" key="1">
    <source>
        <dbReference type="EnsemblPlants" id="AUR62035255-RA:cds"/>
    </source>
</evidence>
<accession>A0A803MU33</accession>
<reference evidence="1" key="2">
    <citation type="submission" date="2021-03" db="UniProtKB">
        <authorList>
            <consortium name="EnsemblPlants"/>
        </authorList>
    </citation>
    <scope>IDENTIFICATION</scope>
</reference>
<dbReference type="EnsemblPlants" id="AUR62035255-RA">
    <property type="protein sequence ID" value="AUR62035255-RA:cds"/>
    <property type="gene ID" value="AUR62035255"/>
</dbReference>
<protein>
    <submittedName>
        <fullName evidence="1">Uncharacterized protein</fullName>
    </submittedName>
</protein>
<dbReference type="AlphaFoldDB" id="A0A803MU33"/>
<evidence type="ECO:0000313" key="2">
    <source>
        <dbReference type="Proteomes" id="UP000596660"/>
    </source>
</evidence>
<dbReference type="Proteomes" id="UP000596660">
    <property type="component" value="Unplaced"/>
</dbReference>
<name>A0A803MU33_CHEQI</name>
<reference evidence="1" key="1">
    <citation type="journal article" date="2017" name="Nature">
        <title>The genome of Chenopodium quinoa.</title>
        <authorList>
            <person name="Jarvis D.E."/>
            <person name="Ho Y.S."/>
            <person name="Lightfoot D.J."/>
            <person name="Schmoeckel S.M."/>
            <person name="Li B."/>
            <person name="Borm T.J.A."/>
            <person name="Ohyanagi H."/>
            <person name="Mineta K."/>
            <person name="Michell C.T."/>
            <person name="Saber N."/>
            <person name="Kharbatia N.M."/>
            <person name="Rupper R.R."/>
            <person name="Sharp A.R."/>
            <person name="Dally N."/>
            <person name="Boughton B.A."/>
            <person name="Woo Y.H."/>
            <person name="Gao G."/>
            <person name="Schijlen E.G.W.M."/>
            <person name="Guo X."/>
            <person name="Momin A.A."/>
            <person name="Negrao S."/>
            <person name="Al-Babili S."/>
            <person name="Gehring C."/>
            <person name="Roessner U."/>
            <person name="Jung C."/>
            <person name="Murphy K."/>
            <person name="Arold S.T."/>
            <person name="Gojobori T."/>
            <person name="van der Linden C.G."/>
            <person name="van Loo E.N."/>
            <person name="Jellen E.N."/>
            <person name="Maughan P.J."/>
            <person name="Tester M."/>
        </authorList>
    </citation>
    <scope>NUCLEOTIDE SEQUENCE [LARGE SCALE GENOMIC DNA]</scope>
    <source>
        <strain evidence="1">cv. PI 614886</strain>
    </source>
</reference>
<sequence length="273" mass="30029">MISIPFQPLLERISDCLQFPKPVYGLRHVGQNSAYVRVCLEIGSGCIYFTGGNEATVEASREDVAQKAVRSLMNRYGACVDDFTLGKVNFMVTFSHRRVMPLPLRNRRCFAVLVESKGFICWIMLSCSRTGEDLECVFNDPCSAVAVAEQKAAKKAITYLAHCYSLKIIDVNHGNAMVEHIAGLMWRERRIVARTPFIVIKKRSSHGLTVTRPECVTPTDECSKIPTSASPPAAPVRERACSGGTRPVAAVSASSNAPSSEDLEALFKRARIS</sequence>
<keyword evidence="2" id="KW-1185">Reference proteome</keyword>
<organism evidence="1 2">
    <name type="scientific">Chenopodium quinoa</name>
    <name type="common">Quinoa</name>
    <dbReference type="NCBI Taxonomy" id="63459"/>
    <lineage>
        <taxon>Eukaryota</taxon>
        <taxon>Viridiplantae</taxon>
        <taxon>Streptophyta</taxon>
        <taxon>Embryophyta</taxon>
        <taxon>Tracheophyta</taxon>
        <taxon>Spermatophyta</taxon>
        <taxon>Magnoliopsida</taxon>
        <taxon>eudicotyledons</taxon>
        <taxon>Gunneridae</taxon>
        <taxon>Pentapetalae</taxon>
        <taxon>Caryophyllales</taxon>
        <taxon>Chenopodiaceae</taxon>
        <taxon>Chenopodioideae</taxon>
        <taxon>Atripliceae</taxon>
        <taxon>Chenopodium</taxon>
    </lineage>
</organism>
<proteinExistence type="predicted"/>